<dbReference type="InterPro" id="IPR009589">
    <property type="entry name" value="PH_YyaB-like"/>
</dbReference>
<feature type="transmembrane region" description="Helical" evidence="1">
    <location>
        <begin position="40"/>
        <end position="59"/>
    </location>
</feature>
<protein>
    <recommendedName>
        <fullName evidence="2">Uncharacterized protein YyaB-like PH domain-containing protein</fullName>
    </recommendedName>
</protein>
<dbReference type="AlphaFoldDB" id="A0A4P7W4S6"/>
<organism evidence="3 4">
    <name type="scientific">Duncaniella dubosii</name>
    <dbReference type="NCBI Taxonomy" id="2518971"/>
    <lineage>
        <taxon>Bacteria</taxon>
        <taxon>Pseudomonadati</taxon>
        <taxon>Bacteroidota</taxon>
        <taxon>Bacteroidia</taxon>
        <taxon>Bacteroidales</taxon>
        <taxon>Muribaculaceae</taxon>
        <taxon>Duncaniella</taxon>
    </lineage>
</organism>
<accession>A0A4P7W4S6</accession>
<dbReference type="GO" id="GO:0030153">
    <property type="term" value="P:bacteriocin immunity"/>
    <property type="evidence" value="ECO:0007669"/>
    <property type="project" value="InterPro"/>
</dbReference>
<dbReference type="Pfam" id="PF06713">
    <property type="entry name" value="bPH_4"/>
    <property type="match status" value="1"/>
</dbReference>
<proteinExistence type="predicted"/>
<dbReference type="RefSeq" id="WP_136415573.1">
    <property type="nucleotide sequence ID" value="NZ_CAXHQF010000075.1"/>
</dbReference>
<keyword evidence="1" id="KW-0472">Membrane</keyword>
<dbReference type="Proteomes" id="UP000297149">
    <property type="component" value="Chromosome"/>
</dbReference>
<feature type="domain" description="Uncharacterized protein YyaB-like PH" evidence="2">
    <location>
        <begin position="59"/>
        <end position="138"/>
    </location>
</feature>
<reference evidence="4" key="1">
    <citation type="submission" date="2019-02" db="EMBL/GenBank/DDBJ databases">
        <title>Isolation and identification of novel species under the genus Muribaculum.</title>
        <authorList>
            <person name="Miyake S."/>
            <person name="Ding Y."/>
            <person name="Low A."/>
            <person name="Soh M."/>
            <person name="Seedorf H."/>
        </authorList>
    </citation>
    <scope>NUCLEOTIDE SEQUENCE [LARGE SCALE GENOMIC DNA]</scope>
    <source>
        <strain evidence="4">H5</strain>
    </source>
</reference>
<evidence type="ECO:0000313" key="3">
    <source>
        <dbReference type="EMBL" id="QCD42470.1"/>
    </source>
</evidence>
<evidence type="ECO:0000313" key="4">
    <source>
        <dbReference type="Proteomes" id="UP000297149"/>
    </source>
</evidence>
<keyword evidence="1" id="KW-1133">Transmembrane helix</keyword>
<keyword evidence="1" id="KW-0812">Transmembrane</keyword>
<feature type="transmembrane region" description="Helical" evidence="1">
    <location>
        <begin position="16"/>
        <end position="34"/>
    </location>
</feature>
<name>A0A4P7W4S6_9BACT</name>
<evidence type="ECO:0000256" key="1">
    <source>
        <dbReference type="SAM" id="Phobius"/>
    </source>
</evidence>
<evidence type="ECO:0000259" key="2">
    <source>
        <dbReference type="Pfam" id="PF06713"/>
    </source>
</evidence>
<keyword evidence="4" id="KW-1185">Reference proteome</keyword>
<sequence>MEKFNGIRYNSRWDSSTWLIIAITMVCCVIPCFLDDGIGPIIICPMMLVFIIVTFRSVYYKIDGDRLVVYQFFIPTAYPIDKIKEIRKTKSILSAPATSLTNRLAVTFTERKVLKSSMPLIISPVRREEFISHILSINPDIMVNLDNRTSSD</sequence>
<dbReference type="EMBL" id="CP039396">
    <property type="protein sequence ID" value="QCD42470.1"/>
    <property type="molecule type" value="Genomic_DNA"/>
</dbReference>
<dbReference type="KEGG" id="ddb:E7747_09385"/>
<gene>
    <name evidence="3" type="ORF">E7747_09385</name>
</gene>